<dbReference type="Gene3D" id="1.10.3140.10">
    <property type="entry name" value="4-hydroxybutyryl-coa dehydratase, domain 1"/>
    <property type="match status" value="1"/>
</dbReference>
<dbReference type="InterPro" id="IPR024674">
    <property type="entry name" value="HpaB/PvcC/4-BUDH_N"/>
</dbReference>
<dbReference type="InterPro" id="IPR004925">
    <property type="entry name" value="HpaB/PvcC/4-BUDH"/>
</dbReference>
<feature type="domain" description="HpaB/PvcC/4-BUDH N-terminal" evidence="5">
    <location>
        <begin position="13"/>
        <end position="293"/>
    </location>
</feature>
<sequence>MENTQVISKYLKTGEMYKESLRDDRTVYYKGELLSDVTTHPATSGGIDIMAKIFDAQHNPETLDKLTYLRSDLGERVTKAWMIPRTKEDLKSRREVTDYIAQETFGVFGRPFDLAPLVPVGMAAHLSQFRSKRPEYAENVLHYIDYAQKNNLMGPEVLVDPQNDRSKAAAAGARLFDEELGNKIKGGDSTPALLRVVKETEEGIYISGAKAVGSISAQGNEMILSNLMRPGLLAEESLWLSVPINAPGIHIVCRETVSTDPALSFDHPIKSRGEEMDSFLIFDNVFVEKWRIFNYGVPELNELYGVVVLGAHWHILSRLATKAEMYAGAAQLIVDTLGTGKIPGVRSIVSEVIQYAQTLRAYVLASEELAKPTPDEVMWPDVNMLTAGRLYGITHYPQIIHHLQELCGQGLVMRFSEKDYDHPFIGGKLEELLFGRGMTSKQKNLLMNFIWDITTDSHAGRIGLFENVNALPAPLLRERLYHEYDRTPFMNQIRKSIGLTLD</sequence>
<dbReference type="InterPro" id="IPR046373">
    <property type="entry name" value="Acyl-CoA_Oxase/DH_mid-dom_sf"/>
</dbReference>
<dbReference type="Pfam" id="PF03241">
    <property type="entry name" value="HpaB"/>
    <property type="match status" value="1"/>
</dbReference>
<reference evidence="6 7" key="1">
    <citation type="journal article" date="2014" name="Genome Announc.">
        <title>Genome Sequence of Bacillus simplex Strain P558, Isolated from a Human Fecal Sample.</title>
        <authorList>
            <person name="Croce O."/>
            <person name="Hugon P."/>
            <person name="Lagier J.C."/>
            <person name="Bibi F."/>
            <person name="Robert C."/>
            <person name="Azhar E.I."/>
            <person name="Raoult D."/>
            <person name="Fournier P.E."/>
        </authorList>
    </citation>
    <scope>NUCLEOTIDE SEQUENCE [LARGE SCALE GENOMIC DNA]</scope>
    <source>
        <strain evidence="6 7">P558</strain>
    </source>
</reference>
<comment type="caution">
    <text evidence="6">The sequence shown here is derived from an EMBL/GenBank/DDBJ whole genome shotgun (WGS) entry which is preliminary data.</text>
</comment>
<dbReference type="Gene3D" id="1.20.140.10">
    <property type="entry name" value="Butyryl-CoA Dehydrogenase, subunit A, domain 3"/>
    <property type="match status" value="1"/>
</dbReference>
<keyword evidence="3" id="KW-0560">Oxidoreductase</keyword>
<evidence type="ECO:0000256" key="1">
    <source>
        <dbReference type="ARBA" id="ARBA00022630"/>
    </source>
</evidence>
<evidence type="ECO:0000256" key="3">
    <source>
        <dbReference type="ARBA" id="ARBA00023002"/>
    </source>
</evidence>
<dbReference type="Proteomes" id="UP000182110">
    <property type="component" value="Unassembled WGS sequence"/>
</dbReference>
<dbReference type="InterPro" id="IPR024719">
    <property type="entry name" value="HpaB/PvcC/4-BUDH_C"/>
</dbReference>
<name>A0AAN2TTD6_9BACI</name>
<evidence type="ECO:0000256" key="2">
    <source>
        <dbReference type="ARBA" id="ARBA00022827"/>
    </source>
</evidence>
<gene>
    <name evidence="6" type="ORF">BN1180_03392</name>
</gene>
<dbReference type="AlphaFoldDB" id="A0AAN2TTD6"/>
<proteinExistence type="predicted"/>
<dbReference type="SUPFAM" id="SSF47203">
    <property type="entry name" value="Acyl-CoA dehydrogenase C-terminal domain-like"/>
    <property type="match status" value="1"/>
</dbReference>
<dbReference type="GO" id="GO:0016627">
    <property type="term" value="F:oxidoreductase activity, acting on the CH-CH group of donors"/>
    <property type="evidence" value="ECO:0007669"/>
    <property type="project" value="InterPro"/>
</dbReference>
<accession>A0AAN2TTD6</accession>
<keyword evidence="1" id="KW-0285">Flavoprotein</keyword>
<dbReference type="InterPro" id="IPR009100">
    <property type="entry name" value="AcylCoA_DH/oxidase_NM_dom_sf"/>
</dbReference>
<evidence type="ECO:0000259" key="4">
    <source>
        <dbReference type="Pfam" id="PF03241"/>
    </source>
</evidence>
<dbReference type="InterPro" id="IPR036250">
    <property type="entry name" value="AcylCo_DH-like_C"/>
</dbReference>
<dbReference type="SUPFAM" id="SSF56645">
    <property type="entry name" value="Acyl-CoA dehydrogenase NM domain-like"/>
    <property type="match status" value="1"/>
</dbReference>
<evidence type="ECO:0000313" key="6">
    <source>
        <dbReference type="EMBL" id="CEG33220.1"/>
    </source>
</evidence>
<evidence type="ECO:0000313" key="7">
    <source>
        <dbReference type="Proteomes" id="UP000182110"/>
    </source>
</evidence>
<protein>
    <submittedName>
        <fullName evidence="6">4-hydroxyphenylacetate-3-hydroxylase</fullName>
    </submittedName>
</protein>
<feature type="domain" description="HpaB/PvcC/4-BUDH C-terminal" evidence="4">
    <location>
        <begin position="313"/>
        <end position="496"/>
    </location>
</feature>
<evidence type="ECO:0000259" key="5">
    <source>
        <dbReference type="Pfam" id="PF11794"/>
    </source>
</evidence>
<organism evidence="6 7">
    <name type="scientific">Peribacillus simplex</name>
    <dbReference type="NCBI Taxonomy" id="1478"/>
    <lineage>
        <taxon>Bacteria</taxon>
        <taxon>Bacillati</taxon>
        <taxon>Bacillota</taxon>
        <taxon>Bacilli</taxon>
        <taxon>Bacillales</taxon>
        <taxon>Bacillaceae</taxon>
        <taxon>Peribacillus</taxon>
    </lineage>
</organism>
<dbReference type="Gene3D" id="2.40.110.10">
    <property type="entry name" value="Butyryl-CoA Dehydrogenase, subunit A, domain 2"/>
    <property type="match status" value="1"/>
</dbReference>
<keyword evidence="2" id="KW-0274">FAD</keyword>
<keyword evidence="7" id="KW-1185">Reference proteome</keyword>
<dbReference type="RefSeq" id="WP_072273119.1">
    <property type="nucleotide sequence ID" value="NZ_CCXW01000001.1"/>
</dbReference>
<dbReference type="PANTHER" id="PTHR36117">
    <property type="entry name" value="4-HYDROXYPHENYLACETATE 3-MONOOXYGENASE-RELATED"/>
    <property type="match status" value="1"/>
</dbReference>
<dbReference type="PANTHER" id="PTHR36117:SF3">
    <property type="entry name" value="4-HYDROXYPHENYLACETATE 3-MONOOXYGENASE-RELATED"/>
    <property type="match status" value="1"/>
</dbReference>
<dbReference type="EMBL" id="CCXW01000001">
    <property type="protein sequence ID" value="CEG33220.1"/>
    <property type="molecule type" value="Genomic_DNA"/>
</dbReference>
<dbReference type="Pfam" id="PF11794">
    <property type="entry name" value="HpaB_N"/>
    <property type="match status" value="1"/>
</dbReference>